<name>A0AA37LQT8_9PEZI</name>
<sequence>MSGKLEPEWKMLILRYGSHINQRKSSEQNPPGDMDCGFIERHGEKRKYHHVAPLTRTICCSKL</sequence>
<keyword evidence="2" id="KW-1185">Reference proteome</keyword>
<reference evidence="1 2" key="1">
    <citation type="submission" date="2021-07" db="EMBL/GenBank/DDBJ databases">
        <title>Genome data of Colletotrichum spaethianum.</title>
        <authorList>
            <person name="Utami Y.D."/>
            <person name="Hiruma K."/>
        </authorList>
    </citation>
    <scope>NUCLEOTIDE SEQUENCE [LARGE SCALE GENOMIC DNA]</scope>
    <source>
        <strain evidence="1 2">MAFF 242679</strain>
    </source>
</reference>
<proteinExistence type="predicted"/>
<dbReference type="EMBL" id="BPPX01000007">
    <property type="protein sequence ID" value="GJC81519.1"/>
    <property type="molecule type" value="Genomic_DNA"/>
</dbReference>
<organism evidence="1 2">
    <name type="scientific">Colletotrichum liriopes</name>
    <dbReference type="NCBI Taxonomy" id="708192"/>
    <lineage>
        <taxon>Eukaryota</taxon>
        <taxon>Fungi</taxon>
        <taxon>Dikarya</taxon>
        <taxon>Ascomycota</taxon>
        <taxon>Pezizomycotina</taxon>
        <taxon>Sordariomycetes</taxon>
        <taxon>Hypocreomycetidae</taxon>
        <taxon>Glomerellales</taxon>
        <taxon>Glomerellaceae</taxon>
        <taxon>Colletotrichum</taxon>
        <taxon>Colletotrichum spaethianum species complex</taxon>
    </lineage>
</organism>
<dbReference type="AlphaFoldDB" id="A0AA37LQT8"/>
<dbReference type="Proteomes" id="UP001055172">
    <property type="component" value="Unassembled WGS sequence"/>
</dbReference>
<comment type="caution">
    <text evidence="1">The sequence shown here is derived from an EMBL/GenBank/DDBJ whole genome shotgun (WGS) entry which is preliminary data.</text>
</comment>
<evidence type="ECO:0000313" key="2">
    <source>
        <dbReference type="Proteomes" id="UP001055172"/>
    </source>
</evidence>
<gene>
    <name evidence="1" type="ORF">ColLi_04357</name>
</gene>
<evidence type="ECO:0000313" key="1">
    <source>
        <dbReference type="EMBL" id="GJC81519.1"/>
    </source>
</evidence>
<protein>
    <submittedName>
        <fullName evidence="1">Uncharacterized protein</fullName>
    </submittedName>
</protein>
<accession>A0AA37LQT8</accession>